<dbReference type="AlphaFoldDB" id="A0A9C6TLL6"/>
<name>A0A9C6TLL6_ARADU</name>
<keyword evidence="2" id="KW-0812">Transmembrane</keyword>
<accession>A0A9C6TLL6</accession>
<evidence type="ECO:0000256" key="2">
    <source>
        <dbReference type="SAM" id="Phobius"/>
    </source>
</evidence>
<dbReference type="RefSeq" id="XP_052112870.1">
    <property type="nucleotide sequence ID" value="XM_052256910.1"/>
</dbReference>
<dbReference type="GO" id="GO:0046856">
    <property type="term" value="P:phosphatidylinositol dephosphorylation"/>
    <property type="evidence" value="ECO:0007669"/>
    <property type="project" value="InterPro"/>
</dbReference>
<protein>
    <submittedName>
        <fullName evidence="4 5">Phosphoinositide phosphatase SAC2 isoform X1</fullName>
    </submittedName>
</protein>
<dbReference type="RefSeq" id="XP_052112869.1">
    <property type="nucleotide sequence ID" value="XM_052256909.1"/>
</dbReference>
<dbReference type="PANTHER" id="PTHR45738">
    <property type="entry name" value="POLYPHOSPHOINOSITIDE PHOSPHATASE"/>
    <property type="match status" value="1"/>
</dbReference>
<dbReference type="GeneID" id="127744730"/>
<dbReference type="KEGG" id="adu:127744730"/>
<dbReference type="Proteomes" id="UP000515211">
    <property type="component" value="Chromosome 2"/>
</dbReference>
<proteinExistence type="predicted"/>
<feature type="transmembrane region" description="Helical" evidence="2">
    <location>
        <begin position="21"/>
        <end position="46"/>
    </location>
</feature>
<evidence type="ECO:0000313" key="4">
    <source>
        <dbReference type="RefSeq" id="XP_052112869.1"/>
    </source>
</evidence>
<sequence>MKKREIIWHKCKKHFKIRKKTIIALCNFSNFSKIISSCVFCVLCIFSEKRGQWKAATQSQEYIRSFQRYYSNTYLDGNKQKAINLFLGHFQPQQGKPALWEIDSDQYCTVGKHGPSSVNSNVRLFLKCIVELSI</sequence>
<dbReference type="GO" id="GO:0043813">
    <property type="term" value="F:phosphatidylinositol-3,5-bisphosphate 5-phosphatase activity"/>
    <property type="evidence" value="ECO:0007669"/>
    <property type="project" value="InterPro"/>
</dbReference>
<evidence type="ECO:0000313" key="3">
    <source>
        <dbReference type="Proteomes" id="UP000515211"/>
    </source>
</evidence>
<gene>
    <name evidence="4 5" type="primary">LOC127744730</name>
</gene>
<keyword evidence="2" id="KW-1133">Transmembrane helix</keyword>
<organism evidence="3 4">
    <name type="scientific">Arachis duranensis</name>
    <name type="common">Wild peanut</name>
    <dbReference type="NCBI Taxonomy" id="130453"/>
    <lineage>
        <taxon>Eukaryota</taxon>
        <taxon>Viridiplantae</taxon>
        <taxon>Streptophyta</taxon>
        <taxon>Embryophyta</taxon>
        <taxon>Tracheophyta</taxon>
        <taxon>Spermatophyta</taxon>
        <taxon>Magnoliopsida</taxon>
        <taxon>eudicotyledons</taxon>
        <taxon>Gunneridae</taxon>
        <taxon>Pentapetalae</taxon>
        <taxon>rosids</taxon>
        <taxon>fabids</taxon>
        <taxon>Fabales</taxon>
        <taxon>Fabaceae</taxon>
        <taxon>Papilionoideae</taxon>
        <taxon>50 kb inversion clade</taxon>
        <taxon>dalbergioids sensu lato</taxon>
        <taxon>Dalbergieae</taxon>
        <taxon>Pterocarpus clade</taxon>
        <taxon>Arachis</taxon>
    </lineage>
</organism>
<reference evidence="3" key="1">
    <citation type="journal article" date="2016" name="Nat. Genet.">
        <title>The genome sequences of Arachis duranensis and Arachis ipaensis, the diploid ancestors of cultivated peanut.</title>
        <authorList>
            <person name="Bertioli D.J."/>
            <person name="Cannon S.B."/>
            <person name="Froenicke L."/>
            <person name="Huang G."/>
            <person name="Farmer A.D."/>
            <person name="Cannon E.K."/>
            <person name="Liu X."/>
            <person name="Gao D."/>
            <person name="Clevenger J."/>
            <person name="Dash S."/>
            <person name="Ren L."/>
            <person name="Moretzsohn M.C."/>
            <person name="Shirasawa K."/>
            <person name="Huang W."/>
            <person name="Vidigal B."/>
            <person name="Abernathy B."/>
            <person name="Chu Y."/>
            <person name="Niederhuth C.E."/>
            <person name="Umale P."/>
            <person name="Araujo A.C."/>
            <person name="Kozik A."/>
            <person name="Kim K.D."/>
            <person name="Burow M.D."/>
            <person name="Varshney R.K."/>
            <person name="Wang X."/>
            <person name="Zhang X."/>
            <person name="Barkley N."/>
            <person name="Guimaraes P.M."/>
            <person name="Isobe S."/>
            <person name="Guo B."/>
            <person name="Liao B."/>
            <person name="Stalker H.T."/>
            <person name="Schmitz R.J."/>
            <person name="Scheffler B.E."/>
            <person name="Leal-Bertioli S.C."/>
            <person name="Xun X."/>
            <person name="Jackson S.A."/>
            <person name="Michelmore R."/>
            <person name="Ozias-Akins P."/>
        </authorList>
    </citation>
    <scope>NUCLEOTIDE SEQUENCE [LARGE SCALE GENOMIC DNA]</scope>
    <source>
        <strain evidence="3">cv. V14167</strain>
    </source>
</reference>
<keyword evidence="3" id="KW-1185">Reference proteome</keyword>
<evidence type="ECO:0000313" key="5">
    <source>
        <dbReference type="RefSeq" id="XP_052112870.1"/>
    </source>
</evidence>
<reference evidence="4 5" key="2">
    <citation type="submission" date="2025-04" db="UniProtKB">
        <authorList>
            <consortium name="RefSeq"/>
        </authorList>
    </citation>
    <scope>IDENTIFICATION</scope>
    <source>
        <tissue evidence="4 5">Whole plant</tissue>
    </source>
</reference>
<keyword evidence="2" id="KW-0472">Membrane</keyword>
<dbReference type="InterPro" id="IPR043573">
    <property type="entry name" value="Fig4-like"/>
</dbReference>
<dbReference type="PANTHER" id="PTHR45738:SF18">
    <property type="entry name" value="PHOSPHOINOSITIDE PHOSPHATASE SAC4"/>
    <property type="match status" value="1"/>
</dbReference>
<keyword evidence="1" id="KW-0378">Hydrolase</keyword>
<evidence type="ECO:0000256" key="1">
    <source>
        <dbReference type="ARBA" id="ARBA00022801"/>
    </source>
</evidence>